<keyword evidence="3" id="KW-1185">Reference proteome</keyword>
<organism evidence="2 3">
    <name type="scientific">Desulfofervidus auxilii</name>
    <dbReference type="NCBI Taxonomy" id="1621989"/>
    <lineage>
        <taxon>Bacteria</taxon>
        <taxon>Pseudomonadati</taxon>
        <taxon>Thermodesulfobacteriota</taxon>
        <taxon>Candidatus Desulfofervidia</taxon>
        <taxon>Candidatus Desulfofervidales</taxon>
        <taxon>Candidatus Desulfofervidaceae</taxon>
        <taxon>Candidatus Desulfofervidus</taxon>
    </lineage>
</organism>
<dbReference type="PANTHER" id="PTHR33171:SF17">
    <property type="entry name" value="LARA-LIKE N-TERMINAL DOMAIN-CONTAINING PROTEIN"/>
    <property type="match status" value="1"/>
</dbReference>
<feature type="domain" description="LarA-like N-terminal" evidence="1">
    <location>
        <begin position="17"/>
        <end position="205"/>
    </location>
</feature>
<protein>
    <recommendedName>
        <fullName evidence="1">LarA-like N-terminal domain-containing protein</fullName>
    </recommendedName>
</protein>
<dbReference type="Gene3D" id="3.40.50.11440">
    <property type="match status" value="1"/>
</dbReference>
<evidence type="ECO:0000259" key="1">
    <source>
        <dbReference type="Pfam" id="PF09861"/>
    </source>
</evidence>
<dbReference type="AlphaFoldDB" id="A0A7U4QIW8"/>
<gene>
    <name evidence="2" type="ORF">HS1_000396</name>
</gene>
<dbReference type="Pfam" id="PF09861">
    <property type="entry name" value="Lar_N"/>
    <property type="match status" value="1"/>
</dbReference>
<dbReference type="InterPro" id="IPR048068">
    <property type="entry name" value="LarA-like"/>
</dbReference>
<dbReference type="RefSeq" id="WP_066060497.1">
    <property type="nucleotide sequence ID" value="NZ_CP013015.1"/>
</dbReference>
<evidence type="ECO:0000313" key="3">
    <source>
        <dbReference type="Proteomes" id="UP000070560"/>
    </source>
</evidence>
<dbReference type="OrthoDB" id="9770545at2"/>
<dbReference type="InterPro" id="IPR043166">
    <property type="entry name" value="LarA-like_C"/>
</dbReference>
<reference evidence="2 3" key="1">
    <citation type="submission" date="2015-10" db="EMBL/GenBank/DDBJ databases">
        <title>Candidatus Desulfofervidus auxilii, a hydrogenotrophic sulfate-reducing bacterium involved in the thermophilic anaerobic oxidation of methane.</title>
        <authorList>
            <person name="Krukenberg V."/>
            <person name="Richter M."/>
            <person name="Wegener G."/>
        </authorList>
    </citation>
    <scope>NUCLEOTIDE SEQUENCE [LARGE SCALE GENOMIC DNA]</scope>
    <source>
        <strain evidence="2 3">HS1</strain>
    </source>
</reference>
<dbReference type="InterPro" id="IPR018657">
    <property type="entry name" value="LarA-like_N"/>
</dbReference>
<name>A0A7U4QIW8_DESA2</name>
<dbReference type="Proteomes" id="UP000070560">
    <property type="component" value="Chromosome"/>
</dbReference>
<dbReference type="KEGG" id="daw:HS1_000396"/>
<dbReference type="Gene3D" id="3.90.226.30">
    <property type="match status" value="1"/>
</dbReference>
<evidence type="ECO:0000313" key="2">
    <source>
        <dbReference type="EMBL" id="AMM40202.1"/>
    </source>
</evidence>
<accession>A0A7U4QIW8</accession>
<dbReference type="EMBL" id="CP013015">
    <property type="protein sequence ID" value="AMM40202.1"/>
    <property type="molecule type" value="Genomic_DNA"/>
</dbReference>
<sequence>MKNEYKNITLPSGSWCGDREINIYFPKNWEINVFGPKSFKKLTDEDIITRLNNPIKCPSLFEILSNQKKIAIIVDDITRPTPVSKILSILLTIIKNQGINNSNIKIIIATGTHKIAKNSTFFNKLDKKILNEIKVIIHHCKKDLKFIGYSKNKIPIYINKYAAEADVKISIGGVYPHDDVGFSGGAKILIGVLGLKSISLLHRNFPEVERGRMVELPFRHELESIASKVGLDFSINVVIGAKKEIIELFTGHYYYAFRKAAQFVKNNFGTEIVPKADIVISNAYPLDTSGIVIGKSLWPFRYYKNSNVKIIIAALCEGFGTRYFACISTKEKFLYYLKKITMASYLRNKWKEYKTLQKIISNPDFKWKLNYVIFVPFIQNKVKLKKVWNNKFIFYSWDNLLKELKSKFSQKQVVKVVVYPCSPLQFPLFSNF</sequence>
<proteinExistence type="predicted"/>
<dbReference type="GO" id="GO:0050043">
    <property type="term" value="F:lactate racemase activity"/>
    <property type="evidence" value="ECO:0007669"/>
    <property type="project" value="InterPro"/>
</dbReference>
<dbReference type="PANTHER" id="PTHR33171">
    <property type="entry name" value="LAR_N DOMAIN-CONTAINING PROTEIN"/>
    <property type="match status" value="1"/>
</dbReference>